<evidence type="ECO:0000313" key="4">
    <source>
        <dbReference type="Proteomes" id="UP001152447"/>
    </source>
</evidence>
<comment type="pathway">
    <text evidence="2">Cofactor biosynthesis; 7,8-dihydroneopterin triphosphate biosynthesis; 7,8-dihydroneopterin triphosphate from GTP: step 1/1.</text>
</comment>
<keyword evidence="1 2" id="KW-0378">Hydrolase</keyword>
<organism evidence="3 4">
    <name type="scientific">Pseudoalteromonas haloplanktis</name>
    <name type="common">Alteromonas haloplanktis</name>
    <dbReference type="NCBI Taxonomy" id="228"/>
    <lineage>
        <taxon>Bacteria</taxon>
        <taxon>Pseudomonadati</taxon>
        <taxon>Pseudomonadota</taxon>
        <taxon>Gammaproteobacteria</taxon>
        <taxon>Alteromonadales</taxon>
        <taxon>Pseudoalteromonadaceae</taxon>
        <taxon>Pseudoalteromonas</taxon>
    </lineage>
</organism>
<comment type="catalytic activity">
    <reaction evidence="2">
        <text>GTP + H2O = 7,8-dihydroneopterin 3'-triphosphate + formate + H(+)</text>
        <dbReference type="Rhea" id="RHEA:17473"/>
        <dbReference type="ChEBI" id="CHEBI:15377"/>
        <dbReference type="ChEBI" id="CHEBI:15378"/>
        <dbReference type="ChEBI" id="CHEBI:15740"/>
        <dbReference type="ChEBI" id="CHEBI:37565"/>
        <dbReference type="ChEBI" id="CHEBI:58462"/>
        <dbReference type="EC" id="3.5.4.16"/>
    </reaction>
</comment>
<keyword evidence="4" id="KW-1185">Reference proteome</keyword>
<dbReference type="Gene3D" id="3.10.270.10">
    <property type="entry name" value="Urate Oxidase"/>
    <property type="match status" value="1"/>
</dbReference>
<dbReference type="InterPro" id="IPR022838">
    <property type="entry name" value="GTP_cyclohydrolase_FolE2"/>
</dbReference>
<dbReference type="GO" id="GO:0003934">
    <property type="term" value="F:GTP cyclohydrolase I activity"/>
    <property type="evidence" value="ECO:0007669"/>
    <property type="project" value="UniProtKB-UniRule"/>
</dbReference>
<accession>A0A9W4VU60</accession>
<dbReference type="Pfam" id="PF02649">
    <property type="entry name" value="GCHY-1"/>
    <property type="match status" value="1"/>
</dbReference>
<sequence>MQKTMPDIANTAAALQTGKLDWVGMGDIELPFIFESLDLAPVTVNAKARAFVNLHKEDAKGIHMSRLFLALDHLSTEQQVNPQTLAQALDTFITSHEGLSDKAHIEFKFELPLRRKSLLSGKAGWKSYPIVLTSTINQGVISFELSVDVTYSSTCPCSAALARQLIQNAFSEKFSQETLTQSEVLEWLGTTQGIVATPHSQRSIANVKVKLANNIEQFDVVNLINLLEDELKTPVQAAVKREDEQEFARLNGQNLMFCEDAARKIKTTLESKEFSDYFLQINHYESLHAHDAVAIAVKGIEGGYKA</sequence>
<dbReference type="GO" id="GO:0046654">
    <property type="term" value="P:tetrahydrofolate biosynthetic process"/>
    <property type="evidence" value="ECO:0007669"/>
    <property type="project" value="UniProtKB-UniRule"/>
</dbReference>
<comment type="caution">
    <text evidence="3">The sequence shown here is derived from an EMBL/GenBank/DDBJ whole genome shotgun (WGS) entry which is preliminary data.</text>
</comment>
<dbReference type="InterPro" id="IPR003801">
    <property type="entry name" value="GTP_cyclohydrolase_FolE2/MptA"/>
</dbReference>
<protein>
    <recommendedName>
        <fullName evidence="2">GTP cyclohydrolase FolE2</fullName>
        <ecNumber evidence="2">3.5.4.16</ecNumber>
    </recommendedName>
</protein>
<reference evidence="3" key="1">
    <citation type="submission" date="2022-07" db="EMBL/GenBank/DDBJ databases">
        <authorList>
            <person name="Criscuolo A."/>
        </authorList>
    </citation>
    <scope>NUCLEOTIDE SEQUENCE</scope>
    <source>
        <strain evidence="3">CIP103197</strain>
    </source>
</reference>
<evidence type="ECO:0000313" key="3">
    <source>
        <dbReference type="EMBL" id="CAH9063108.1"/>
    </source>
</evidence>
<comment type="similarity">
    <text evidence="2">Belongs to the GTP cyclohydrolase IV family.</text>
</comment>
<gene>
    <name evidence="2 3" type="primary">folE2</name>
    <name evidence="3" type="ORF">PSEHALCIP103_02847</name>
</gene>
<proteinExistence type="inferred from homology"/>
<dbReference type="Proteomes" id="UP001152447">
    <property type="component" value="Unassembled WGS sequence"/>
</dbReference>
<dbReference type="HAMAP" id="MF_01527_B">
    <property type="entry name" value="GTP_cyclohydrol_B"/>
    <property type="match status" value="1"/>
</dbReference>
<evidence type="ECO:0000256" key="1">
    <source>
        <dbReference type="ARBA" id="ARBA00022801"/>
    </source>
</evidence>
<feature type="site" description="May be catalytically important" evidence="2">
    <location>
        <position position="155"/>
    </location>
</feature>
<dbReference type="EC" id="3.5.4.16" evidence="2"/>
<name>A0A9W4VU60_PSEHA</name>
<dbReference type="EMBL" id="CAMAPB010000046">
    <property type="protein sequence ID" value="CAH9063108.1"/>
    <property type="molecule type" value="Genomic_DNA"/>
</dbReference>
<dbReference type="RefSeq" id="WP_016900622.1">
    <property type="nucleotide sequence ID" value="NZ_CAMAPB010000046.1"/>
</dbReference>
<comment type="function">
    <text evidence="2">Converts GTP to 7,8-dihydroneopterin triphosphate.</text>
</comment>
<dbReference type="NCBIfam" id="NF010200">
    <property type="entry name" value="PRK13674.1-1"/>
    <property type="match status" value="1"/>
</dbReference>
<dbReference type="PANTHER" id="PTHR36445:SF1">
    <property type="entry name" value="GTP CYCLOHYDROLASE MPTA"/>
    <property type="match status" value="1"/>
</dbReference>
<dbReference type="PANTHER" id="PTHR36445">
    <property type="entry name" value="GTP CYCLOHYDROLASE MPTA"/>
    <property type="match status" value="1"/>
</dbReference>
<dbReference type="AlphaFoldDB" id="A0A9W4VU60"/>
<evidence type="ECO:0000256" key="2">
    <source>
        <dbReference type="HAMAP-Rule" id="MF_01527"/>
    </source>
</evidence>